<comment type="catalytic activity">
    <reaction evidence="9">
        <text>(6R)-5,10-methylene-5,6,7,8-tetrahydrofolate + D-alanine + H2O = 2-methylserine + (6S)-5,6,7,8-tetrahydrofolate</text>
        <dbReference type="Rhea" id="RHEA:10064"/>
        <dbReference type="ChEBI" id="CHEBI:15377"/>
        <dbReference type="ChEBI" id="CHEBI:15636"/>
        <dbReference type="ChEBI" id="CHEBI:57416"/>
        <dbReference type="ChEBI" id="CHEBI:57453"/>
        <dbReference type="ChEBI" id="CHEBI:58275"/>
        <dbReference type="EC" id="2.1.2.7"/>
    </reaction>
</comment>
<dbReference type="Gene3D" id="3.90.1150.10">
    <property type="entry name" value="Aspartate Aminotransferase, domain 1"/>
    <property type="match status" value="1"/>
</dbReference>
<dbReference type="GO" id="GO:0008168">
    <property type="term" value="F:methyltransferase activity"/>
    <property type="evidence" value="ECO:0007669"/>
    <property type="project" value="UniProtKB-KW"/>
</dbReference>
<dbReference type="GO" id="GO:0004372">
    <property type="term" value="F:glycine hydroxymethyltransferase activity"/>
    <property type="evidence" value="ECO:0007669"/>
    <property type="project" value="UniProtKB-UniRule"/>
</dbReference>
<sequence>MNDFTLHGSRDLETHSLLAQEHEKQNNTISLIASENLASTQVRHAQSSVFTNKYAEGYPGKRYYGGCEIADKLEILCQKRACELFGAKYANVQPHSGSQANMAVFNALLKPGDVILGMDLSSGGHLTHGSKVNFSGKIYNSISYGLSDDELIDMNQVRKIALEHSPKMIIAGTSAYSRVVDWEGFRKIADEVNAILLVDMAHVAGLIAAGEYPNPVNFADVVTSTTHKTLKGPRGGIILTNHENIFKKINSGVFPGIQGGPLMHIIAAKSICFNDASSDEFKNYAKQVILNSKAMTEELSKKFQIVSHGTDTHLCIVKLDNCSGKEAEKWLSDAGIIVNKNMIYKDTRSPRETSGIRIGTPLCTSRGFNENECKQIAKYIIEIIDSKGEKSSGIRLKVEELCKLHPIA</sequence>
<dbReference type="GO" id="GO:0035999">
    <property type="term" value="P:tetrahydrofolate interconversion"/>
    <property type="evidence" value="ECO:0007669"/>
    <property type="project" value="UniProtKB-UniRule"/>
</dbReference>
<protein>
    <recommendedName>
        <fullName evidence="11">Serine hydroxymethyltransferase</fullName>
        <shortName evidence="11">SHMT</shortName>
        <shortName evidence="11">Serine methylase</shortName>
        <ecNumber evidence="11">2.1.2.1</ecNumber>
    </recommendedName>
</protein>
<dbReference type="RefSeq" id="WP_148980744.1">
    <property type="nucleotide sequence ID" value="NZ_CP043315.1"/>
</dbReference>
<keyword evidence="8 11" id="KW-0663">Pyridoxal phosphate</keyword>
<evidence type="ECO:0000256" key="9">
    <source>
        <dbReference type="ARBA" id="ARBA00051216"/>
    </source>
</evidence>
<evidence type="ECO:0000256" key="8">
    <source>
        <dbReference type="ARBA" id="ARBA00022898"/>
    </source>
</evidence>
<proteinExistence type="inferred from homology"/>
<dbReference type="InterPro" id="IPR049943">
    <property type="entry name" value="Ser_HO-MeTrfase-like"/>
</dbReference>
<evidence type="ECO:0000256" key="5">
    <source>
        <dbReference type="ARBA" id="ARBA00022490"/>
    </source>
</evidence>
<comment type="subcellular location">
    <subcellularLocation>
        <location evidence="2 11">Cytoplasm</location>
    </subcellularLocation>
</comment>
<dbReference type="InterPro" id="IPR015424">
    <property type="entry name" value="PyrdxlP-dep_Trfase"/>
</dbReference>
<dbReference type="CDD" id="cd00378">
    <property type="entry name" value="SHMT"/>
    <property type="match status" value="1"/>
</dbReference>
<evidence type="ECO:0000256" key="12">
    <source>
        <dbReference type="PIRSR" id="PIRSR000412-50"/>
    </source>
</evidence>
<name>A0A5C0UDR0_9PROT</name>
<dbReference type="PANTHER" id="PTHR11680:SF35">
    <property type="entry name" value="SERINE HYDROXYMETHYLTRANSFERASE 1"/>
    <property type="match status" value="1"/>
</dbReference>
<comment type="function">
    <text evidence="10">Catalyzes the reversible interconversion of alpha-methyl-L-serine to D-alanine with tetrahydrofolate (THF) serving as the one-carbon carrier. Cannot use alpha-methyl-D-serine, L-serine, D-serine or L-alanine.</text>
</comment>
<evidence type="ECO:0000256" key="7">
    <source>
        <dbReference type="ARBA" id="ARBA00022679"/>
    </source>
</evidence>
<dbReference type="NCBIfam" id="NF000586">
    <property type="entry name" value="PRK00011.1"/>
    <property type="match status" value="1"/>
</dbReference>
<evidence type="ECO:0000259" key="13">
    <source>
        <dbReference type="Pfam" id="PF00464"/>
    </source>
</evidence>
<dbReference type="UniPathway" id="UPA00288">
    <property type="reaction ID" value="UER01023"/>
</dbReference>
<dbReference type="HAMAP" id="MF_00051">
    <property type="entry name" value="SHMT"/>
    <property type="match status" value="1"/>
</dbReference>
<feature type="modified residue" description="N6-(pyridoxal phosphate)lysine" evidence="11 12">
    <location>
        <position position="228"/>
    </location>
</feature>
<keyword evidence="11" id="KW-0028">Amino-acid biosynthesis</keyword>
<dbReference type="PANTHER" id="PTHR11680">
    <property type="entry name" value="SERINE HYDROXYMETHYLTRANSFERASE"/>
    <property type="match status" value="1"/>
</dbReference>
<evidence type="ECO:0000256" key="6">
    <source>
        <dbReference type="ARBA" id="ARBA00022563"/>
    </source>
</evidence>
<evidence type="ECO:0000313" key="14">
    <source>
        <dbReference type="EMBL" id="QEK37897.1"/>
    </source>
</evidence>
<dbReference type="Pfam" id="PF00464">
    <property type="entry name" value="SHMT"/>
    <property type="match status" value="1"/>
</dbReference>
<dbReference type="EMBL" id="CP043315">
    <property type="protein sequence ID" value="QEK37897.1"/>
    <property type="molecule type" value="Genomic_DNA"/>
</dbReference>
<dbReference type="InterPro" id="IPR015422">
    <property type="entry name" value="PyrdxlP-dep_Trfase_small"/>
</dbReference>
<evidence type="ECO:0000256" key="4">
    <source>
        <dbReference type="ARBA" id="ARBA00011738"/>
    </source>
</evidence>
<dbReference type="Proteomes" id="UP000325155">
    <property type="component" value="Chromosome"/>
</dbReference>
<dbReference type="GO" id="GO:0019264">
    <property type="term" value="P:glycine biosynthetic process from serine"/>
    <property type="evidence" value="ECO:0007669"/>
    <property type="project" value="UniProtKB-UniRule"/>
</dbReference>
<evidence type="ECO:0000256" key="3">
    <source>
        <dbReference type="ARBA" id="ARBA00006376"/>
    </source>
</evidence>
<evidence type="ECO:0000313" key="15">
    <source>
        <dbReference type="Proteomes" id="UP000325155"/>
    </source>
</evidence>
<evidence type="ECO:0000256" key="2">
    <source>
        <dbReference type="ARBA" id="ARBA00004496"/>
    </source>
</evidence>
<gene>
    <name evidence="11" type="primary">glyA</name>
    <name evidence="14" type="ORF">FZC35_00660</name>
</gene>
<comment type="function">
    <text evidence="11">Catalyzes the reversible interconversion of serine and glycine with tetrahydrofolate (THF) serving as the one-carbon carrier. This reaction serves as the major source of one-carbon groups required for the biosynthesis of purines, thymidylate, methionine, and other important biomolecules. Also exhibits THF-independent aldolase activity toward beta-hydroxyamino acids, producing glycine and aldehydes, via a retro-aldol mechanism.</text>
</comment>
<feature type="domain" description="Serine hydroxymethyltransferase-like" evidence="13">
    <location>
        <begin position="10"/>
        <end position="380"/>
    </location>
</feature>
<dbReference type="PROSITE" id="PS00096">
    <property type="entry name" value="SHMT"/>
    <property type="match status" value="1"/>
</dbReference>
<dbReference type="InterPro" id="IPR015421">
    <property type="entry name" value="PyrdxlP-dep_Trfase_major"/>
</dbReference>
<dbReference type="InterPro" id="IPR019798">
    <property type="entry name" value="Ser_HO-MeTrfase_PLP_BS"/>
</dbReference>
<feature type="binding site" evidence="11">
    <location>
        <position position="120"/>
    </location>
    <ligand>
        <name>(6S)-5,6,7,8-tetrahydrofolate</name>
        <dbReference type="ChEBI" id="CHEBI:57453"/>
    </ligand>
</feature>
<dbReference type="InterPro" id="IPR001085">
    <property type="entry name" value="Ser_HO-MeTrfase"/>
</dbReference>
<reference evidence="14 15" key="1">
    <citation type="submission" date="2019-08" db="EMBL/GenBank/DDBJ databases">
        <title>Highly reduced genomes of protist endosymbionts show evolutionary convergence.</title>
        <authorList>
            <person name="George E."/>
            <person name="Husnik F."/>
            <person name="Tashyreva D."/>
            <person name="Prokopchuk G."/>
            <person name="Horak A."/>
            <person name="Kwong W.K."/>
            <person name="Lukes J."/>
            <person name="Keeling P.J."/>
        </authorList>
    </citation>
    <scope>NUCLEOTIDE SEQUENCE [LARGE SCALE GENOMIC DNA]</scope>
    <source>
        <strain evidence="14">1605</strain>
    </source>
</reference>
<dbReference type="KEGG" id="cip:FZC35_00660"/>
<accession>A0A5C0UDR0</accession>
<dbReference type="AlphaFoldDB" id="A0A5C0UDR0"/>
<keyword evidence="5 11" id="KW-0963">Cytoplasm</keyword>
<evidence type="ECO:0000256" key="10">
    <source>
        <dbReference type="ARBA" id="ARBA00057572"/>
    </source>
</evidence>
<comment type="pathway">
    <text evidence="11">Amino-acid biosynthesis; glycine biosynthesis; glycine from L-serine: step 1/1.</text>
</comment>
<organism evidence="14 15">
    <name type="scientific">Candidatus Cytomitobacter indipagum</name>
    <dbReference type="NCBI Taxonomy" id="2601575"/>
    <lineage>
        <taxon>Bacteria</taxon>
        <taxon>Pseudomonadati</taxon>
        <taxon>Pseudomonadota</taxon>
        <taxon>Alphaproteobacteria</taxon>
        <taxon>Holosporales</taxon>
        <taxon>Holosporaceae</taxon>
        <taxon>Candidatus Cytomitobacter</taxon>
    </lineage>
</organism>
<comment type="caution">
    <text evidence="11">Lacks conserved residue(s) required for the propagation of feature annotation.</text>
</comment>
<comment type="similarity">
    <text evidence="3 11">Belongs to the SHMT family.</text>
</comment>
<keyword evidence="14" id="KW-0489">Methyltransferase</keyword>
<dbReference type="FunFam" id="3.40.640.10:FF:000001">
    <property type="entry name" value="Serine hydroxymethyltransferase"/>
    <property type="match status" value="1"/>
</dbReference>
<evidence type="ECO:0000256" key="1">
    <source>
        <dbReference type="ARBA" id="ARBA00001933"/>
    </source>
</evidence>
<dbReference type="GO" id="GO:0030170">
    <property type="term" value="F:pyridoxal phosphate binding"/>
    <property type="evidence" value="ECO:0007669"/>
    <property type="project" value="UniProtKB-UniRule"/>
</dbReference>
<dbReference type="PIRSF" id="PIRSF000412">
    <property type="entry name" value="SHMT"/>
    <property type="match status" value="1"/>
</dbReference>
<dbReference type="EC" id="2.1.2.1" evidence="11"/>
<dbReference type="SUPFAM" id="SSF53383">
    <property type="entry name" value="PLP-dependent transferases"/>
    <property type="match status" value="1"/>
</dbReference>
<evidence type="ECO:0000256" key="11">
    <source>
        <dbReference type="HAMAP-Rule" id="MF_00051"/>
    </source>
</evidence>
<keyword evidence="15" id="KW-1185">Reference proteome</keyword>
<dbReference type="GO" id="GO:0050413">
    <property type="term" value="F:D-alanine 2-hydroxymethyltransferase activity"/>
    <property type="evidence" value="ECO:0007669"/>
    <property type="project" value="UniProtKB-EC"/>
</dbReference>
<dbReference type="Gene3D" id="3.40.640.10">
    <property type="entry name" value="Type I PLP-dependent aspartate aminotransferase-like (Major domain)"/>
    <property type="match status" value="1"/>
</dbReference>
<dbReference type="InterPro" id="IPR039429">
    <property type="entry name" value="SHMT-like_dom"/>
</dbReference>
<dbReference type="OrthoDB" id="9803846at2"/>
<feature type="binding site" evidence="11">
    <location>
        <begin position="124"/>
        <end position="126"/>
    </location>
    <ligand>
        <name>(6S)-5,6,7,8-tetrahydrofolate</name>
        <dbReference type="ChEBI" id="CHEBI:57453"/>
    </ligand>
</feature>
<feature type="site" description="Plays an important role in substrate specificity" evidence="11">
    <location>
        <position position="227"/>
    </location>
</feature>
<comment type="subunit">
    <text evidence="4 11">Homodimer.</text>
</comment>
<comment type="pathway">
    <text evidence="11">One-carbon metabolism; tetrahydrofolate interconversion.</text>
</comment>
<dbReference type="GO" id="GO:0005829">
    <property type="term" value="C:cytosol"/>
    <property type="evidence" value="ECO:0007669"/>
    <property type="project" value="TreeGrafter"/>
</dbReference>
<dbReference type="GO" id="GO:0032259">
    <property type="term" value="P:methylation"/>
    <property type="evidence" value="ECO:0007669"/>
    <property type="project" value="UniProtKB-KW"/>
</dbReference>
<feature type="binding site" evidence="11">
    <location>
        <position position="243"/>
    </location>
    <ligand>
        <name>(6S)-5,6,7,8-tetrahydrofolate</name>
        <dbReference type="ChEBI" id="CHEBI:57453"/>
    </ligand>
</feature>
<keyword evidence="7 11" id="KW-0808">Transferase</keyword>
<dbReference type="UniPathway" id="UPA00193"/>
<comment type="cofactor">
    <cofactor evidence="1 11 12">
        <name>pyridoxal 5'-phosphate</name>
        <dbReference type="ChEBI" id="CHEBI:597326"/>
    </cofactor>
</comment>
<comment type="catalytic activity">
    <reaction evidence="11">
        <text>(6R)-5,10-methylene-5,6,7,8-tetrahydrofolate + glycine + H2O = (6S)-5,6,7,8-tetrahydrofolate + L-serine</text>
        <dbReference type="Rhea" id="RHEA:15481"/>
        <dbReference type="ChEBI" id="CHEBI:15377"/>
        <dbReference type="ChEBI" id="CHEBI:15636"/>
        <dbReference type="ChEBI" id="CHEBI:33384"/>
        <dbReference type="ChEBI" id="CHEBI:57305"/>
        <dbReference type="ChEBI" id="CHEBI:57453"/>
        <dbReference type="EC" id="2.1.2.1"/>
    </reaction>
</comment>
<keyword evidence="6 11" id="KW-0554">One-carbon metabolism</keyword>